<dbReference type="Pfam" id="PF00646">
    <property type="entry name" value="F-box"/>
    <property type="match status" value="1"/>
</dbReference>
<organism evidence="2 3">
    <name type="scientific">Jatropha curcas</name>
    <name type="common">Barbados nut</name>
    <dbReference type="NCBI Taxonomy" id="180498"/>
    <lineage>
        <taxon>Eukaryota</taxon>
        <taxon>Viridiplantae</taxon>
        <taxon>Streptophyta</taxon>
        <taxon>Embryophyta</taxon>
        <taxon>Tracheophyta</taxon>
        <taxon>Spermatophyta</taxon>
        <taxon>Magnoliopsida</taxon>
        <taxon>eudicotyledons</taxon>
        <taxon>Gunneridae</taxon>
        <taxon>Pentapetalae</taxon>
        <taxon>rosids</taxon>
        <taxon>fabids</taxon>
        <taxon>Malpighiales</taxon>
        <taxon>Euphorbiaceae</taxon>
        <taxon>Crotonoideae</taxon>
        <taxon>Jatropheae</taxon>
        <taxon>Jatropha</taxon>
    </lineage>
</organism>
<sequence>MAMISKKENPDKEIADDLIVDILLKLPIKSVARFRSTSKRWQSVISDLRFARSHVNHNRINAPHQNSLIFRHLTMLNSESLEKVVKQNDKTVDVDSNDLRIYKFSIPSKDRLNVSCCCDGILCATISIMRFGYDSTINDYKVVHVPSATTDTRRHSRRNTIIGFNLATEVFWEVLLPPSVTPSKGPLQLRPLNSCLSLSNNEEDDSFLEVWVLKDKKQSAWSKFITIPYSICKELIL</sequence>
<dbReference type="EMBL" id="KK914642">
    <property type="protein sequence ID" value="KDP30758.1"/>
    <property type="molecule type" value="Genomic_DNA"/>
</dbReference>
<evidence type="ECO:0000313" key="3">
    <source>
        <dbReference type="Proteomes" id="UP000027138"/>
    </source>
</evidence>
<dbReference type="SMART" id="SM00256">
    <property type="entry name" value="FBOX"/>
    <property type="match status" value="1"/>
</dbReference>
<feature type="domain" description="F-box" evidence="1">
    <location>
        <begin position="14"/>
        <end position="54"/>
    </location>
</feature>
<proteinExistence type="predicted"/>
<dbReference type="AlphaFoldDB" id="A0A067K6Z0"/>
<dbReference type="Proteomes" id="UP000027138">
    <property type="component" value="Unassembled WGS sequence"/>
</dbReference>
<evidence type="ECO:0000313" key="2">
    <source>
        <dbReference type="EMBL" id="KDP30758.1"/>
    </source>
</evidence>
<dbReference type="Gene3D" id="1.20.1280.50">
    <property type="match status" value="1"/>
</dbReference>
<reference evidence="2 3" key="1">
    <citation type="journal article" date="2014" name="PLoS ONE">
        <title>Global Analysis of Gene Expression Profiles in Physic Nut (Jatropha curcas L.) Seedlings Exposed to Salt Stress.</title>
        <authorList>
            <person name="Zhang L."/>
            <person name="Zhang C."/>
            <person name="Wu P."/>
            <person name="Chen Y."/>
            <person name="Li M."/>
            <person name="Jiang H."/>
            <person name="Wu G."/>
        </authorList>
    </citation>
    <scope>NUCLEOTIDE SEQUENCE [LARGE SCALE GENOMIC DNA]</scope>
    <source>
        <strain evidence="3">cv. GZQX0401</strain>
        <tissue evidence="2">Young leaves</tissue>
    </source>
</reference>
<dbReference type="InterPro" id="IPR036047">
    <property type="entry name" value="F-box-like_dom_sf"/>
</dbReference>
<gene>
    <name evidence="2" type="ORF">JCGZ_15187</name>
</gene>
<evidence type="ECO:0000259" key="1">
    <source>
        <dbReference type="SMART" id="SM00256"/>
    </source>
</evidence>
<keyword evidence="3" id="KW-1185">Reference proteome</keyword>
<name>A0A067K6Z0_JATCU</name>
<dbReference type="PANTHER" id="PTHR31111">
    <property type="entry name" value="BNAA05G37150D PROTEIN-RELATED"/>
    <property type="match status" value="1"/>
</dbReference>
<protein>
    <recommendedName>
        <fullName evidence="1">F-box domain-containing protein</fullName>
    </recommendedName>
</protein>
<dbReference type="SUPFAM" id="SSF81383">
    <property type="entry name" value="F-box domain"/>
    <property type="match status" value="1"/>
</dbReference>
<dbReference type="InterPro" id="IPR001810">
    <property type="entry name" value="F-box_dom"/>
</dbReference>
<dbReference type="CDD" id="cd22157">
    <property type="entry name" value="F-box_AtFBW1-like"/>
    <property type="match status" value="1"/>
</dbReference>
<accession>A0A067K6Z0</accession>
<dbReference type="OrthoDB" id="1071894at2759"/>
<dbReference type="PANTHER" id="PTHR31111:SF125">
    <property type="entry name" value="F-BOX PROTEIN CPR30-LIKE"/>
    <property type="match status" value="1"/>
</dbReference>